<dbReference type="Proteomes" id="UP000095286">
    <property type="component" value="Unplaced"/>
</dbReference>
<protein>
    <submittedName>
        <fullName evidence="2">N-acetylgalactosaminide beta-1,3-galactosyltransferase</fullName>
    </submittedName>
</protein>
<evidence type="ECO:0000313" key="2">
    <source>
        <dbReference type="WBParaSite" id="RSKR_0000536600.1"/>
    </source>
</evidence>
<sequence length="606" mass="69480">MFLLVFISSLVAFVACSTDSDGTSFITSFVNYDVEVTNDYELSLHLLPIDKQFDYVNISYYSLLTNKLEKRNNLKVLKGQTNEIFFNYYEVIAPINNQTQNIEIIPDARIFIESNHPLKVIASLYNTKTGKGDIYLVPSIKFAGTDYVISLPEPNYNGYQMFNILSTVDIETEVIIDINYSLGIKSHNIRYLNGSMGSNQIQVIVPKEFAADSFEIKSNHPIIIVAAITGIYSQLKVHPIIMNAGVTGMSQLEHDSTLKLVTSKDISLLNITESPEIISTTSPPNTFISKVPKKELTEKNEKSSADQVFKIVSDELKKKVKVFCIIITAPKYKNSRVKPQIKTWVHRCNDYMYVSSRNDASIKAIRTVGGAEGYQYGYGKVREGIIKAWEKHGDKYDWYLKADDDTFLIMENLRMFLINKNPNEIQFHGHRYTYKRQGKTFDFHHGGASYVISKTTVKLLVTKGFPKYCRKQADGFDDREIGHCLRKMKVYPHETRDLNKKLVFVPGNPLQFATLQKNEKFDLFHWKNLIKFPKGKDSLSEYPISFHYISADMFYALEYLLYNANVVGRRQFIFTDNKNENATEEAKTILDKIEALSNKIYLTVEH</sequence>
<reference evidence="2" key="1">
    <citation type="submission" date="2016-11" db="UniProtKB">
        <authorList>
            <consortium name="WormBaseParasite"/>
        </authorList>
    </citation>
    <scope>IDENTIFICATION</scope>
    <source>
        <strain evidence="2">KR3021</strain>
    </source>
</reference>
<proteinExistence type="predicted"/>
<accession>A0AC35TXV2</accession>
<dbReference type="WBParaSite" id="RSKR_0000536600.1">
    <property type="protein sequence ID" value="RSKR_0000536600.1"/>
    <property type="gene ID" value="RSKR_0000536600"/>
</dbReference>
<organism evidence="1 2">
    <name type="scientific">Rhabditophanes sp. KR3021</name>
    <dbReference type="NCBI Taxonomy" id="114890"/>
    <lineage>
        <taxon>Eukaryota</taxon>
        <taxon>Metazoa</taxon>
        <taxon>Ecdysozoa</taxon>
        <taxon>Nematoda</taxon>
        <taxon>Chromadorea</taxon>
        <taxon>Rhabditida</taxon>
        <taxon>Tylenchina</taxon>
        <taxon>Panagrolaimomorpha</taxon>
        <taxon>Strongyloidoidea</taxon>
        <taxon>Alloionematidae</taxon>
        <taxon>Rhabditophanes</taxon>
    </lineage>
</organism>
<name>A0AC35TXV2_9BILA</name>
<evidence type="ECO:0000313" key="1">
    <source>
        <dbReference type="Proteomes" id="UP000095286"/>
    </source>
</evidence>